<dbReference type="EMBL" id="BK015308">
    <property type="protein sequence ID" value="DAE00717.1"/>
    <property type="molecule type" value="Genomic_DNA"/>
</dbReference>
<evidence type="ECO:0000313" key="1">
    <source>
        <dbReference type="EMBL" id="DAE00717.1"/>
    </source>
</evidence>
<protein>
    <submittedName>
        <fullName evidence="1">Uncharacterized protein</fullName>
    </submittedName>
</protein>
<reference evidence="1" key="1">
    <citation type="journal article" date="2021" name="Proc. Natl. Acad. Sci. U.S.A.">
        <title>A Catalog of Tens of Thousands of Viruses from Human Metagenomes Reveals Hidden Associations with Chronic Diseases.</title>
        <authorList>
            <person name="Tisza M.J."/>
            <person name="Buck C.B."/>
        </authorList>
    </citation>
    <scope>NUCLEOTIDE SEQUENCE</scope>
    <source>
        <strain evidence="1">Ct0X023</strain>
    </source>
</reference>
<organism evidence="1">
    <name type="scientific">Siphoviridae sp. ct0X023</name>
    <dbReference type="NCBI Taxonomy" id="2825295"/>
    <lineage>
        <taxon>Viruses</taxon>
        <taxon>Duplodnaviria</taxon>
        <taxon>Heunggongvirae</taxon>
        <taxon>Uroviricota</taxon>
        <taxon>Caudoviricetes</taxon>
    </lineage>
</organism>
<sequence length="101" mass="11690">MPKFIKLQEGLNGGRDSDGKPGVFCYVNIDHIIAIEGYVGCCYIITTDHDYPIYISHEQFHEIVNHLETIEIKSTVGEHFLFQHRYQPKERKHTPPPVELP</sequence>
<proteinExistence type="predicted"/>
<accession>A0A8S5P243</accession>
<name>A0A8S5P243_9CAUD</name>